<dbReference type="SUPFAM" id="SSF69322">
    <property type="entry name" value="Tricorn protease domain 2"/>
    <property type="match status" value="1"/>
</dbReference>
<dbReference type="Pfam" id="PF04762">
    <property type="entry name" value="Beta-prop_ELP1_1st"/>
    <property type="match status" value="1"/>
</dbReference>
<keyword evidence="13" id="KW-1185">Reference proteome</keyword>
<feature type="domain" description="ELP1 alpha-solenoid" evidence="11">
    <location>
        <begin position="720"/>
        <end position="914"/>
    </location>
</feature>
<dbReference type="InterPro" id="IPR015943">
    <property type="entry name" value="WD40/YVTN_repeat-like_dom_sf"/>
</dbReference>
<dbReference type="Pfam" id="PF23878">
    <property type="entry name" value="TPR_ELP1"/>
    <property type="match status" value="1"/>
</dbReference>
<dbReference type="Gene3D" id="2.130.10.10">
    <property type="entry name" value="YVTN repeat-like/Quinoprotein amine dehydrogenase"/>
    <property type="match status" value="1"/>
</dbReference>
<feature type="domain" description="ELP1 first N-terminal beta-propeller" evidence="8">
    <location>
        <begin position="56"/>
        <end position="388"/>
    </location>
</feature>
<dbReference type="OrthoDB" id="40048at2759"/>
<organism evidence="12 13">
    <name type="scientific">Apiotrichum porosum</name>
    <dbReference type="NCBI Taxonomy" id="105984"/>
    <lineage>
        <taxon>Eukaryota</taxon>
        <taxon>Fungi</taxon>
        <taxon>Dikarya</taxon>
        <taxon>Basidiomycota</taxon>
        <taxon>Agaricomycotina</taxon>
        <taxon>Tremellomycetes</taxon>
        <taxon>Trichosporonales</taxon>
        <taxon>Trichosporonaceae</taxon>
        <taxon>Apiotrichum</taxon>
    </lineage>
</organism>
<dbReference type="Proteomes" id="UP000279236">
    <property type="component" value="Unassembled WGS sequence"/>
</dbReference>
<reference evidence="12 13" key="1">
    <citation type="submission" date="2018-11" db="EMBL/GenBank/DDBJ databases">
        <title>Genome sequence of Apiotrichum porosum DSM 27194.</title>
        <authorList>
            <person name="Aliyu H."/>
            <person name="Gorte O."/>
            <person name="Ochsenreither K."/>
        </authorList>
    </citation>
    <scope>NUCLEOTIDE SEQUENCE [LARGE SCALE GENOMIC DNA]</scope>
    <source>
        <strain evidence="12 13">DSM 27194</strain>
    </source>
</reference>
<dbReference type="PANTHER" id="PTHR12747:SF0">
    <property type="entry name" value="ELONGATOR COMPLEX PROTEIN 1"/>
    <property type="match status" value="1"/>
</dbReference>
<evidence type="ECO:0000259" key="9">
    <source>
        <dbReference type="Pfam" id="PF23797"/>
    </source>
</evidence>
<evidence type="ECO:0000256" key="2">
    <source>
        <dbReference type="ARBA" id="ARBA00006086"/>
    </source>
</evidence>
<evidence type="ECO:0000259" key="10">
    <source>
        <dbReference type="Pfam" id="PF23878"/>
    </source>
</evidence>
<keyword evidence="4" id="KW-0819">tRNA processing</keyword>
<evidence type="ECO:0000256" key="5">
    <source>
        <dbReference type="ARBA" id="ARBA00029535"/>
    </source>
</evidence>
<evidence type="ECO:0000256" key="1">
    <source>
        <dbReference type="ARBA" id="ARBA00005043"/>
    </source>
</evidence>
<dbReference type="InterPro" id="IPR056167">
    <property type="entry name" value="A-sol_ELP1"/>
</dbReference>
<dbReference type="GO" id="GO:0005829">
    <property type="term" value="C:cytosol"/>
    <property type="evidence" value="ECO:0007669"/>
    <property type="project" value="TreeGrafter"/>
</dbReference>
<evidence type="ECO:0000256" key="6">
    <source>
        <dbReference type="PIRNR" id="PIRNR017233"/>
    </source>
</evidence>
<evidence type="ECO:0000256" key="7">
    <source>
        <dbReference type="SAM" id="Coils"/>
    </source>
</evidence>
<keyword evidence="3 6" id="KW-0963">Cytoplasm</keyword>
<evidence type="ECO:0000313" key="13">
    <source>
        <dbReference type="Proteomes" id="UP000279236"/>
    </source>
</evidence>
<dbReference type="STRING" id="105984.A0A427XEM6"/>
<proteinExistence type="inferred from homology"/>
<dbReference type="InterPro" id="IPR056165">
    <property type="entry name" value="Beta-prop_ELP1_2nd"/>
</dbReference>
<evidence type="ECO:0000256" key="3">
    <source>
        <dbReference type="ARBA" id="ARBA00022490"/>
    </source>
</evidence>
<dbReference type="InterPro" id="IPR006849">
    <property type="entry name" value="Elp1"/>
</dbReference>
<dbReference type="InterPro" id="IPR056164">
    <property type="entry name" value="Beta-prop_ELP1_1st"/>
</dbReference>
<comment type="caution">
    <text evidence="12">The sequence shown here is derived from an EMBL/GenBank/DDBJ whole genome shotgun (WGS) entry which is preliminary data.</text>
</comment>
<dbReference type="PIRSF" id="PIRSF017233">
    <property type="entry name" value="IKAP"/>
    <property type="match status" value="1"/>
</dbReference>
<feature type="coiled-coil region" evidence="7">
    <location>
        <begin position="1100"/>
        <end position="1131"/>
    </location>
</feature>
<dbReference type="InterPro" id="IPR056166">
    <property type="entry name" value="TPR_ELP1"/>
</dbReference>
<dbReference type="GeneID" id="39588139"/>
<comment type="subcellular location">
    <subcellularLocation>
        <location evidence="6">Cytoplasm</location>
    </subcellularLocation>
    <subcellularLocation>
        <location evidence="6">Nucleus</location>
    </subcellularLocation>
</comment>
<dbReference type="GO" id="GO:0002926">
    <property type="term" value="P:tRNA wobble base 5-methoxycarbonylmethyl-2-thiouridinylation"/>
    <property type="evidence" value="ECO:0007669"/>
    <property type="project" value="TreeGrafter"/>
</dbReference>
<dbReference type="Pfam" id="PF23797">
    <property type="entry name" value="Beta-prop_ELP1_2nd"/>
    <property type="match status" value="1"/>
</dbReference>
<keyword evidence="7" id="KW-0175">Coiled coil</keyword>
<dbReference type="GO" id="GO:0000049">
    <property type="term" value="F:tRNA binding"/>
    <property type="evidence" value="ECO:0007669"/>
    <property type="project" value="TreeGrafter"/>
</dbReference>
<evidence type="ECO:0000256" key="4">
    <source>
        <dbReference type="ARBA" id="ARBA00022694"/>
    </source>
</evidence>
<dbReference type="UniPathway" id="UPA00988"/>
<feature type="domain" description="ELP1 TPR" evidence="10">
    <location>
        <begin position="922"/>
        <end position="1084"/>
    </location>
</feature>
<sequence>MRSLTPTTVQVSGDVSASSTARAARIALDPETGIVYATVEEAVEFGLDVKVVRLEGLDEGASFPEVVTSFNTPVLAPFALPAGAPQTVNVHYFPDDRSVIVLLAGGDIAVLQLESPTEGLVAATWSPDDEQLVIVTGEDNLVCMTRTFDTIYEGPLRSDDFGDDKFINVGWGSKTTQFHGSLGKAALLAAREAAAAPAPKSFSHPTDDGLPRITFRGDGNYFAVSSLDAYPSDAEGVSPGARRQVRVYARDASAGHAPRLSATSESLAGLEGPLAWRPSGNVIASLVRYGYEGGGEGRKGRWDVAMVERNGLRHGGFELREAEKTWEGGYVHDMAWNADSEILAIWVRREEQDVVQLWTMKNYHYYLKQELVPHTTDRRFVSIRWHPEQPNRLYLIGEKHVQVRSFVWDTYAAHLPVPNDTATVAVVDGNRVLVTPFRTQNVPPPMSSFQLSLPEQPVHVGMSPNEDALAVLFASGRVQVWDLGIRLPEAGASRLRAGGKVAEPKLRWEQLAAPQDEFIAKQVCLSGTGEAAALFWAAAGGDAVLRIANANDVRDESALLPCSQHILWDAEAGWLVADRDGHLHSVDEARPVAIALCPRPTAVAVAHGSGLVLALSDMGRLFAASLNGYSRDATAIATGVTSFTTTPEFLIYTTSAQSSHYAPLPSVVRVIEGEDVATVAEKEWEVRRVERGALAVVACPSSMSLVLQMPRGNLETVYPRPLVLSVVRRDILGGAYRSALLTCRKHRLDLNILYDLAPEQFIAKLPDFVQQIPEVDYLNLFVTSLNSNDSSRVLYQDLARDLDRPAIPADKVNSICDSLRALLESDLVKYVETILTTHVCKQPPDYESGLRVLLHLQAAHPDIVEEAIKYIIFLSNVNALYDVALGMYDFQLVLMVAQYSQKDPKEYLPFLRELRALDTHEQRFRIDDHLGRRDRALRNLAAAGPERFEDASSYLARYELYDEAFKLYRDDAERLPAIHELYGDYLYDRREFHDAAISYSLAGKHERALKAYERAHAWRELFALAQEQKQSNEAIAGMVERVTDHLSSRGRHGEAAQIFVDYANDIDSAVDVACRGSEFSEAYRIHSRSDLIEDTVHPALEEAQEALVETLEEMEGQLDKEMKRLGVLRRLRIDDPDTFYIVDNEPELENVDVATNATTVATNFTRYTVAPTTVFSQTTRMTGRFGSAIVVIVPMSFITVPVPAGGLKPFSEPFGAGTSEVGRAGADAESGFSGVDAARACQTSRSKHKASRKRAAGRKGTVDEYDYLVASIGRLVKRVDDKSAEAIPLLRHLVLASSTHRDLASDLQAMVFKLRAQLETALDEAWADRDLILDGVESSGGMGLGGNAAPARELVRPTVAAEGERS</sequence>
<evidence type="ECO:0000313" key="12">
    <source>
        <dbReference type="EMBL" id="RSH77286.1"/>
    </source>
</evidence>
<dbReference type="EMBL" id="RSCE01000017">
    <property type="protein sequence ID" value="RSH77286.1"/>
    <property type="molecule type" value="Genomic_DNA"/>
</dbReference>
<evidence type="ECO:0000259" key="8">
    <source>
        <dbReference type="Pfam" id="PF04762"/>
    </source>
</evidence>
<dbReference type="PANTHER" id="PTHR12747">
    <property type="entry name" value="ELONGATOR COMPLEX PROTEIN 1"/>
    <property type="match status" value="1"/>
</dbReference>
<dbReference type="GO" id="GO:0033588">
    <property type="term" value="C:elongator holoenzyme complex"/>
    <property type="evidence" value="ECO:0007669"/>
    <property type="project" value="InterPro"/>
</dbReference>
<gene>
    <name evidence="12" type="ORF">EHS24_003596</name>
</gene>
<name>A0A427XEM6_9TREE</name>
<dbReference type="RefSeq" id="XP_028472433.1">
    <property type="nucleotide sequence ID" value="XM_028619259.1"/>
</dbReference>
<accession>A0A427XEM6</accession>
<dbReference type="Pfam" id="PF23925">
    <property type="entry name" value="A-sol_ELP1"/>
    <property type="match status" value="1"/>
</dbReference>
<feature type="domain" description="ELP1 N-terminal second beta-propeller" evidence="9">
    <location>
        <begin position="426"/>
        <end position="694"/>
    </location>
</feature>
<dbReference type="GO" id="GO:0005634">
    <property type="term" value="C:nucleus"/>
    <property type="evidence" value="ECO:0007669"/>
    <property type="project" value="UniProtKB-SubCell"/>
</dbReference>
<protein>
    <recommendedName>
        <fullName evidence="5 6">Elongator complex protein 1</fullName>
    </recommendedName>
</protein>
<comment type="similarity">
    <text evidence="2 6">Belongs to the ELP1/IKA1 family.</text>
</comment>
<comment type="function">
    <text evidence="6">Component of the elongator complex which is required for multiple tRNA modifications, including mcm5U (5-methoxycarbonylmethyl uridine), mcm5s2U (5-methoxycarbonylmethyl-2-thiouridine), and ncm5U (5-carbamoylmethyl uridine). The elongator complex catalyzes formation of carboxymethyluridine in the wobble base at position 34 in tRNAs.</text>
</comment>
<keyword evidence="6" id="KW-0539">Nucleus</keyword>
<comment type="pathway">
    <text evidence="1">tRNA modification; 5-methoxycarbonylmethyl-2-thiouridine-tRNA biosynthesis.</text>
</comment>
<evidence type="ECO:0000259" key="11">
    <source>
        <dbReference type="Pfam" id="PF23925"/>
    </source>
</evidence>